<reference evidence="2 3" key="1">
    <citation type="submission" date="2018-02" db="EMBL/GenBank/DDBJ databases">
        <title>The genomes of Aspergillus section Nigri reveals drivers in fungal speciation.</title>
        <authorList>
            <consortium name="DOE Joint Genome Institute"/>
            <person name="Vesth T.C."/>
            <person name="Nybo J."/>
            <person name="Theobald S."/>
            <person name="Brandl J."/>
            <person name="Frisvad J.C."/>
            <person name="Nielsen K.F."/>
            <person name="Lyhne E.K."/>
            <person name="Kogle M.E."/>
            <person name="Kuo A."/>
            <person name="Riley R."/>
            <person name="Clum A."/>
            <person name="Nolan M."/>
            <person name="Lipzen A."/>
            <person name="Salamov A."/>
            <person name="Henrissat B."/>
            <person name="Wiebenga A."/>
            <person name="De vries R.P."/>
            <person name="Grigoriev I.V."/>
            <person name="Mortensen U.H."/>
            <person name="Andersen M.R."/>
            <person name="Baker S.E."/>
        </authorList>
    </citation>
    <scope>NUCLEOTIDE SEQUENCE [LARGE SCALE GENOMIC DNA]</scope>
    <source>
        <strain evidence="2 3">CBS 112811</strain>
    </source>
</reference>
<gene>
    <name evidence="2" type="ORF">BO85DRAFT_187840</name>
</gene>
<evidence type="ECO:0000256" key="1">
    <source>
        <dbReference type="SAM" id="Phobius"/>
    </source>
</evidence>
<name>A0A8G1R7T2_9EURO</name>
<keyword evidence="1" id="KW-1133">Transmembrane helix</keyword>
<evidence type="ECO:0000313" key="3">
    <source>
        <dbReference type="Proteomes" id="UP000249526"/>
    </source>
</evidence>
<dbReference type="GeneID" id="37157804"/>
<dbReference type="Proteomes" id="UP000249526">
    <property type="component" value="Unassembled WGS sequence"/>
</dbReference>
<protein>
    <submittedName>
        <fullName evidence="2">Uncharacterized protein</fullName>
    </submittedName>
</protein>
<evidence type="ECO:0000313" key="2">
    <source>
        <dbReference type="EMBL" id="RAH61104.1"/>
    </source>
</evidence>
<keyword evidence="1" id="KW-0472">Membrane</keyword>
<dbReference type="AlphaFoldDB" id="A0A8G1R7T2"/>
<organism evidence="2 3">
    <name type="scientific">Aspergillus piperis CBS 112811</name>
    <dbReference type="NCBI Taxonomy" id="1448313"/>
    <lineage>
        <taxon>Eukaryota</taxon>
        <taxon>Fungi</taxon>
        <taxon>Dikarya</taxon>
        <taxon>Ascomycota</taxon>
        <taxon>Pezizomycotina</taxon>
        <taxon>Eurotiomycetes</taxon>
        <taxon>Eurotiomycetidae</taxon>
        <taxon>Eurotiales</taxon>
        <taxon>Aspergillaceae</taxon>
        <taxon>Aspergillus</taxon>
        <taxon>Aspergillus subgen. Circumdati</taxon>
    </lineage>
</organism>
<accession>A0A8G1R7T2</accession>
<sequence>MYYFILCSVALILIIILVLDSPYFFAVPCFCLLNIVMMLIGSEDCPFCSPALYSAHAHSGVPSFYGTDRWQVWVASKLATFANIFLMCLTYYFEIPL</sequence>
<dbReference type="RefSeq" id="XP_025519026.1">
    <property type="nucleotide sequence ID" value="XM_025654402.1"/>
</dbReference>
<feature type="transmembrane region" description="Helical" evidence="1">
    <location>
        <begin position="70"/>
        <end position="93"/>
    </location>
</feature>
<proteinExistence type="predicted"/>
<dbReference type="EMBL" id="KZ825056">
    <property type="protein sequence ID" value="RAH61104.1"/>
    <property type="molecule type" value="Genomic_DNA"/>
</dbReference>
<keyword evidence="3" id="KW-1185">Reference proteome</keyword>
<keyword evidence="1" id="KW-0812">Transmembrane</keyword>